<feature type="transmembrane region" description="Helical" evidence="1">
    <location>
        <begin position="134"/>
        <end position="156"/>
    </location>
</feature>
<keyword evidence="1" id="KW-0812">Transmembrane</keyword>
<dbReference type="PROSITE" id="PS51233">
    <property type="entry name" value="VWFD"/>
    <property type="match status" value="1"/>
</dbReference>
<dbReference type="Pfam" id="PF26129">
    <property type="entry name" value="Vwde"/>
    <property type="match status" value="1"/>
</dbReference>
<proteinExistence type="predicted"/>
<evidence type="ECO:0000256" key="1">
    <source>
        <dbReference type="SAM" id="Phobius"/>
    </source>
</evidence>
<accession>A7T033</accession>
<reference evidence="3 4" key="1">
    <citation type="journal article" date="2007" name="Science">
        <title>Sea anemone genome reveals ancestral eumetazoan gene repertoire and genomic organization.</title>
        <authorList>
            <person name="Putnam N.H."/>
            <person name="Srivastava M."/>
            <person name="Hellsten U."/>
            <person name="Dirks B."/>
            <person name="Chapman J."/>
            <person name="Salamov A."/>
            <person name="Terry A."/>
            <person name="Shapiro H."/>
            <person name="Lindquist E."/>
            <person name="Kapitonov V.V."/>
            <person name="Jurka J."/>
            <person name="Genikhovich G."/>
            <person name="Grigoriev I.V."/>
            <person name="Lucas S.M."/>
            <person name="Steele R.E."/>
            <person name="Finnerty J.R."/>
            <person name="Technau U."/>
            <person name="Martindale M.Q."/>
            <person name="Rokhsar D.S."/>
        </authorList>
    </citation>
    <scope>NUCLEOTIDE SEQUENCE [LARGE SCALE GENOMIC DNA]</scope>
    <source>
        <strain evidence="4">CH2 X CH6</strain>
    </source>
</reference>
<dbReference type="Proteomes" id="UP000001593">
    <property type="component" value="Unassembled WGS sequence"/>
</dbReference>
<dbReference type="AlphaFoldDB" id="A7T033"/>
<name>A7T033_NEMVE</name>
<organism evidence="3 4">
    <name type="scientific">Nematostella vectensis</name>
    <name type="common">Starlet sea anemone</name>
    <dbReference type="NCBI Taxonomy" id="45351"/>
    <lineage>
        <taxon>Eukaryota</taxon>
        <taxon>Metazoa</taxon>
        <taxon>Cnidaria</taxon>
        <taxon>Anthozoa</taxon>
        <taxon>Hexacorallia</taxon>
        <taxon>Actiniaria</taxon>
        <taxon>Edwardsiidae</taxon>
        <taxon>Nematostella</taxon>
    </lineage>
</organism>
<evidence type="ECO:0000313" key="4">
    <source>
        <dbReference type="Proteomes" id="UP000001593"/>
    </source>
</evidence>
<keyword evidence="1" id="KW-0472">Membrane</keyword>
<dbReference type="HOGENOM" id="CLU_842801_0_0_1"/>
<evidence type="ECO:0000259" key="2">
    <source>
        <dbReference type="PROSITE" id="PS51233"/>
    </source>
</evidence>
<gene>
    <name evidence="3" type="ORF">NEMVEDRAFT_v1g220243</name>
</gene>
<dbReference type="EMBL" id="DS469996">
    <property type="protein sequence ID" value="EDO30683.1"/>
    <property type="molecule type" value="Genomic_DNA"/>
</dbReference>
<feature type="transmembrane region" description="Helical" evidence="1">
    <location>
        <begin position="108"/>
        <end position="128"/>
    </location>
</feature>
<dbReference type="InParanoid" id="A7T033"/>
<evidence type="ECO:0000313" key="3">
    <source>
        <dbReference type="EMBL" id="EDO30683.1"/>
    </source>
</evidence>
<feature type="domain" description="VWFD" evidence="2">
    <location>
        <begin position="1"/>
        <end position="121"/>
    </location>
</feature>
<protein>
    <recommendedName>
        <fullName evidence="2">VWFD domain-containing protein</fullName>
    </recommendedName>
</protein>
<keyword evidence="4" id="KW-1185">Reference proteome</keyword>
<keyword evidence="1" id="KW-1133">Transmembrane helix</keyword>
<dbReference type="InterPro" id="IPR001846">
    <property type="entry name" value="VWF_type-D"/>
</dbReference>
<dbReference type="InterPro" id="IPR058727">
    <property type="entry name" value="Helical_Vwde"/>
</dbReference>
<sequence>MWCDVDIGVEKVNAGGRVFMGEFNGGVYAVDACNENKSTTIKKRKRVTLPSGVIVRAERSYWGLSLNVFSPKDTNIKGLCGNFDKKEDNDFDKENGFRASDANEFGESWRMCVVFVALGCVVVCVALGFVLHVVALGCVMICVACFALGCVIVSNLDKNNFFEKLPSKAGTPYEEKSCKCKRNKDDDDDCNKTSNHFNEYVERLNSIKRTATCHHGRVYSDDIMKREVKSYFVDEKDMEYAHSRIRHRRGIERASISPKNATRICKSIIEDSVAGKVCGQLSGIELPEITKNCIFDLQRMSAGPGVPEEKTVHDRTRLSMEKIVATLYKK</sequence>